<evidence type="ECO:0000313" key="5">
    <source>
        <dbReference type="Proteomes" id="UP000595894"/>
    </source>
</evidence>
<dbReference type="InterPro" id="IPR027417">
    <property type="entry name" value="P-loop_NTPase"/>
</dbReference>
<dbReference type="AlphaFoldDB" id="A0A974NVE1"/>
<proteinExistence type="predicted"/>
<dbReference type="Pfam" id="PF17289">
    <property type="entry name" value="Terminase_6C"/>
    <property type="match status" value="1"/>
</dbReference>
<accession>A0A974NVE1</accession>
<dbReference type="RefSeq" id="WP_202094218.1">
    <property type="nucleotide sequence ID" value="NZ_CP061035.1"/>
</dbReference>
<feature type="domain" description="Terminase large subunit gp17-like C-terminal" evidence="3">
    <location>
        <begin position="320"/>
        <end position="460"/>
    </location>
</feature>
<gene>
    <name evidence="4" type="primary">terL</name>
    <name evidence="4" type="ORF">H5J25_01975</name>
</gene>
<organism evidence="4 5">
    <name type="scientific">Sphingomonas aliaeris</name>
    <dbReference type="NCBI Taxonomy" id="2759526"/>
    <lineage>
        <taxon>Bacteria</taxon>
        <taxon>Pseudomonadati</taxon>
        <taxon>Pseudomonadota</taxon>
        <taxon>Alphaproteobacteria</taxon>
        <taxon>Sphingomonadales</taxon>
        <taxon>Sphingomonadaceae</taxon>
        <taxon>Sphingomonas</taxon>
    </lineage>
</organism>
<keyword evidence="5" id="KW-1185">Reference proteome</keyword>
<dbReference type="Gene3D" id="3.40.50.300">
    <property type="entry name" value="P-loop containing nucleotide triphosphate hydrolases"/>
    <property type="match status" value="1"/>
</dbReference>
<evidence type="ECO:0000256" key="2">
    <source>
        <dbReference type="SAM" id="MobiDB-lite"/>
    </source>
</evidence>
<dbReference type="KEGG" id="sari:H5J25_01975"/>
<dbReference type="EMBL" id="CP061035">
    <property type="protein sequence ID" value="QQV77597.1"/>
    <property type="molecule type" value="Genomic_DNA"/>
</dbReference>
<evidence type="ECO:0000256" key="1">
    <source>
        <dbReference type="ARBA" id="ARBA00022612"/>
    </source>
</evidence>
<feature type="region of interest" description="Disordered" evidence="2">
    <location>
        <begin position="478"/>
        <end position="502"/>
    </location>
</feature>
<dbReference type="InterPro" id="IPR035421">
    <property type="entry name" value="Terminase_6C"/>
</dbReference>
<evidence type="ECO:0000259" key="3">
    <source>
        <dbReference type="Pfam" id="PF17289"/>
    </source>
</evidence>
<name>A0A974NVE1_9SPHN</name>
<reference evidence="5" key="1">
    <citation type="submission" date="2020-09" db="EMBL/GenBank/DDBJ databases">
        <title>Sphingomonas sp., a new species isolated from pork steak.</title>
        <authorList>
            <person name="Heidler von Heilborn D."/>
        </authorList>
    </citation>
    <scope>NUCLEOTIDE SEQUENCE [LARGE SCALE GENOMIC DNA]</scope>
</reference>
<evidence type="ECO:0000313" key="4">
    <source>
        <dbReference type="EMBL" id="QQV77597.1"/>
    </source>
</evidence>
<dbReference type="NCBIfam" id="TIGR01630">
    <property type="entry name" value="psiM2_ORF9"/>
    <property type="match status" value="1"/>
</dbReference>
<dbReference type="InterPro" id="IPR006517">
    <property type="entry name" value="Phage_terminase_lsu-like_C"/>
</dbReference>
<sequence>MKPLAHLSPLARRKFAEEVKRRSLGHFHAEAFRMLHGGEDITPGDHIDAMVHCLEQLASGEIRKLIITLPPRHGKSELVSGAFPAWVLGNDPNSKLTIVSYGSDLSNSLFNNVRTIVKDDRYRQLFPRVSIRKGQDRSDHFVTAGGGEVRATSKAGAMTGLGTHFLIVDDFHKANESMSAVERDNAIETFRTTFFNRFDNLNDSRIVIVMQRIHDNDLVGWALRTPGWHHLNLPAYAVEDEAIPIPRGRVWQRRKGDVLAPFLISGDELERKRAEMGERAFGAQFQQDPTIAEGALIDWNWFGQYGERPQRSFFHKIVQSWDPATSDRITSDYSAGMTWGYRDGEWYLLDIIRAQMPFNELTDRVIAWHRQWKADALVIEGASIGISLYQMAKRRSCRALSGRLPLRGSKEDRLAKATVKLQSGDFLLPETAPWLDALRKELLGFPDATNDDQVDALSQFVDFAFYAEDWVKAERDSSGRRMNVTRRAKRPRSYHGDGSFSG</sequence>
<feature type="compositionally biased region" description="Basic residues" evidence="2">
    <location>
        <begin position="483"/>
        <end position="493"/>
    </location>
</feature>
<protein>
    <submittedName>
        <fullName evidence="4">Phage terminase large subunit</fullName>
    </submittedName>
</protein>
<dbReference type="Proteomes" id="UP000595894">
    <property type="component" value="Chromosome"/>
</dbReference>
<dbReference type="Gene3D" id="3.30.420.240">
    <property type="match status" value="1"/>
</dbReference>
<keyword evidence="1" id="KW-1188">Viral release from host cell</keyword>